<feature type="domain" description="VOC" evidence="2">
    <location>
        <begin position="13"/>
        <end position="135"/>
    </location>
</feature>
<reference evidence="4" key="1">
    <citation type="journal article" date="2023" name="Proc. Natl. Acad. Sci. U.S.A.">
        <title>Genomic and structural basis for evolution of tropane alkaloid biosynthesis.</title>
        <authorList>
            <person name="Wanga Y.-J."/>
            <person name="Taina T."/>
            <person name="Yua J.-Y."/>
            <person name="Lia J."/>
            <person name="Xua B."/>
            <person name="Chenc J."/>
            <person name="D'Auriad J.C."/>
            <person name="Huanga J.-P."/>
            <person name="Huanga S.-X."/>
        </authorList>
    </citation>
    <scope>NUCLEOTIDE SEQUENCE [LARGE SCALE GENOMIC DNA]</scope>
    <source>
        <strain evidence="4">cv. KIB-2019</strain>
    </source>
</reference>
<dbReference type="Gene3D" id="3.10.180.10">
    <property type="entry name" value="2,3-Dihydroxybiphenyl 1,2-Dioxygenase, domain 1"/>
    <property type="match status" value="1"/>
</dbReference>
<accession>A0A9Q1M6Z0</accession>
<feature type="compositionally biased region" description="Basic and acidic residues" evidence="1">
    <location>
        <begin position="196"/>
        <end position="226"/>
    </location>
</feature>
<dbReference type="Pfam" id="PF00903">
    <property type="entry name" value="Glyoxalase"/>
    <property type="match status" value="1"/>
</dbReference>
<keyword evidence="4" id="KW-1185">Reference proteome</keyword>
<comment type="caution">
    <text evidence="3">The sequence shown here is derived from an EMBL/GenBank/DDBJ whole genome shotgun (WGS) entry which is preliminary data.</text>
</comment>
<feature type="region of interest" description="Disordered" evidence="1">
    <location>
        <begin position="154"/>
        <end position="226"/>
    </location>
</feature>
<evidence type="ECO:0000313" key="3">
    <source>
        <dbReference type="EMBL" id="KAJ8550849.1"/>
    </source>
</evidence>
<dbReference type="OrthoDB" id="16820at2759"/>
<proteinExistence type="predicted"/>
<organism evidence="3 4">
    <name type="scientific">Anisodus acutangulus</name>
    <dbReference type="NCBI Taxonomy" id="402998"/>
    <lineage>
        <taxon>Eukaryota</taxon>
        <taxon>Viridiplantae</taxon>
        <taxon>Streptophyta</taxon>
        <taxon>Embryophyta</taxon>
        <taxon>Tracheophyta</taxon>
        <taxon>Spermatophyta</taxon>
        <taxon>Magnoliopsida</taxon>
        <taxon>eudicotyledons</taxon>
        <taxon>Gunneridae</taxon>
        <taxon>Pentapetalae</taxon>
        <taxon>asterids</taxon>
        <taxon>lamiids</taxon>
        <taxon>Solanales</taxon>
        <taxon>Solanaceae</taxon>
        <taxon>Solanoideae</taxon>
        <taxon>Hyoscyameae</taxon>
        <taxon>Anisodus</taxon>
    </lineage>
</organism>
<dbReference type="CDD" id="cd07245">
    <property type="entry name" value="VOC_like"/>
    <property type="match status" value="1"/>
</dbReference>
<dbReference type="PROSITE" id="PS51819">
    <property type="entry name" value="VOC"/>
    <property type="match status" value="1"/>
</dbReference>
<feature type="compositionally biased region" description="Basic and acidic residues" evidence="1">
    <location>
        <begin position="173"/>
        <end position="183"/>
    </location>
</feature>
<feature type="compositionally biased region" description="Basic and acidic residues" evidence="1">
    <location>
        <begin position="154"/>
        <end position="163"/>
    </location>
</feature>
<dbReference type="PANTHER" id="PTHR46142">
    <property type="match status" value="1"/>
</dbReference>
<dbReference type="EMBL" id="JAJAGQ010000010">
    <property type="protein sequence ID" value="KAJ8550849.1"/>
    <property type="molecule type" value="Genomic_DNA"/>
</dbReference>
<dbReference type="AlphaFoldDB" id="A0A9Q1M6Z0"/>
<evidence type="ECO:0000259" key="2">
    <source>
        <dbReference type="PROSITE" id="PS51819"/>
    </source>
</evidence>
<evidence type="ECO:0000313" key="4">
    <source>
        <dbReference type="Proteomes" id="UP001152561"/>
    </source>
</evidence>
<dbReference type="Proteomes" id="UP001152561">
    <property type="component" value="Unassembled WGS sequence"/>
</dbReference>
<dbReference type="InterPro" id="IPR037523">
    <property type="entry name" value="VOC_core"/>
</dbReference>
<name>A0A9Q1M6Z0_9SOLA</name>
<dbReference type="PANTHER" id="PTHR46142:SF3">
    <property type="entry name" value="F18B13.24 PROTEIN"/>
    <property type="match status" value="1"/>
</dbReference>
<sequence>MKGNTGNPLALTSLNHISFVCTSLEESIDFYMNVLGFVPVRRPRSFHFNGAWLFGHGIGIHLLQWEDPEKLPKKTEINPKGNHISFQCESIDAVEKKLTEMGIKCVRNLVEEEGIYVDQLFFHDPDGFMVEICNCDKLPVIPLVGEMARIVEEKNHNKDKEGDTNLNKNENSSNEHENKKDTDSPGNPQSSQQPEKMAENAESRIQKEKDEKRNKKKADQDVENKE</sequence>
<evidence type="ECO:0000256" key="1">
    <source>
        <dbReference type="SAM" id="MobiDB-lite"/>
    </source>
</evidence>
<dbReference type="InterPro" id="IPR004360">
    <property type="entry name" value="Glyas_Fos-R_dOase_dom"/>
</dbReference>
<gene>
    <name evidence="3" type="ORF">K7X08_000219</name>
</gene>
<protein>
    <recommendedName>
        <fullName evidence="2">VOC domain-containing protein</fullName>
    </recommendedName>
</protein>
<feature type="compositionally biased region" description="Polar residues" evidence="1">
    <location>
        <begin position="184"/>
        <end position="194"/>
    </location>
</feature>
<dbReference type="InterPro" id="IPR029068">
    <property type="entry name" value="Glyas_Bleomycin-R_OHBP_Dase"/>
</dbReference>
<dbReference type="SUPFAM" id="SSF54593">
    <property type="entry name" value="Glyoxalase/Bleomycin resistance protein/Dihydroxybiphenyl dioxygenase"/>
    <property type="match status" value="1"/>
</dbReference>